<protein>
    <submittedName>
        <fullName evidence="3">Protein kinase domain-containing protein</fullName>
    </submittedName>
</protein>
<keyword evidence="1" id="KW-0812">Transmembrane</keyword>
<feature type="transmembrane region" description="Helical" evidence="1">
    <location>
        <begin position="28"/>
        <end position="51"/>
    </location>
</feature>
<proteinExistence type="predicted"/>
<keyword evidence="1" id="KW-1133">Transmembrane helix</keyword>
<sequence length="59" mass="6745">MHLQPDLDFLAPEYLLSNKNSVTSAADVFSLGVLICWICAGWYILEIHFIFPPSSIYHF</sequence>
<dbReference type="Proteomes" id="UP000050640">
    <property type="component" value="Unplaced"/>
</dbReference>
<evidence type="ECO:0000313" key="2">
    <source>
        <dbReference type="Proteomes" id="UP000050640"/>
    </source>
</evidence>
<dbReference type="Gene3D" id="1.10.510.10">
    <property type="entry name" value="Transferase(Phosphotransferase) domain 1"/>
    <property type="match status" value="1"/>
</dbReference>
<organism evidence="2 3">
    <name type="scientific">Elaeophora elaphi</name>
    <dbReference type="NCBI Taxonomy" id="1147741"/>
    <lineage>
        <taxon>Eukaryota</taxon>
        <taxon>Metazoa</taxon>
        <taxon>Ecdysozoa</taxon>
        <taxon>Nematoda</taxon>
        <taxon>Chromadorea</taxon>
        <taxon>Rhabditida</taxon>
        <taxon>Spirurina</taxon>
        <taxon>Spiruromorpha</taxon>
        <taxon>Filarioidea</taxon>
        <taxon>Onchocercidae</taxon>
        <taxon>Elaeophora</taxon>
    </lineage>
</organism>
<keyword evidence="1" id="KW-0472">Membrane</keyword>
<accession>A0A0R3RNT0</accession>
<evidence type="ECO:0000256" key="1">
    <source>
        <dbReference type="SAM" id="Phobius"/>
    </source>
</evidence>
<dbReference type="WBParaSite" id="EEL_0000314101-mRNA-1">
    <property type="protein sequence ID" value="EEL_0000314101-mRNA-1"/>
    <property type="gene ID" value="EEL_0000314101"/>
</dbReference>
<dbReference type="InterPro" id="IPR011009">
    <property type="entry name" value="Kinase-like_dom_sf"/>
</dbReference>
<dbReference type="SUPFAM" id="SSF56112">
    <property type="entry name" value="Protein kinase-like (PK-like)"/>
    <property type="match status" value="1"/>
</dbReference>
<reference evidence="3" key="1">
    <citation type="submission" date="2017-02" db="UniProtKB">
        <authorList>
            <consortium name="WormBaseParasite"/>
        </authorList>
    </citation>
    <scope>IDENTIFICATION</scope>
</reference>
<name>A0A0R3RNT0_9BILA</name>
<dbReference type="AlphaFoldDB" id="A0A0R3RNT0"/>
<keyword evidence="2" id="KW-1185">Reference proteome</keyword>
<evidence type="ECO:0000313" key="3">
    <source>
        <dbReference type="WBParaSite" id="EEL_0000314101-mRNA-1"/>
    </source>
</evidence>